<gene>
    <name evidence="2" type="ORF">KC19_3G156700</name>
</gene>
<protein>
    <submittedName>
        <fullName evidence="2">Uncharacterized protein</fullName>
    </submittedName>
</protein>
<organism evidence="2 3">
    <name type="scientific">Ceratodon purpureus</name>
    <name type="common">Fire moss</name>
    <name type="synonym">Dicranum purpureum</name>
    <dbReference type="NCBI Taxonomy" id="3225"/>
    <lineage>
        <taxon>Eukaryota</taxon>
        <taxon>Viridiplantae</taxon>
        <taxon>Streptophyta</taxon>
        <taxon>Embryophyta</taxon>
        <taxon>Bryophyta</taxon>
        <taxon>Bryophytina</taxon>
        <taxon>Bryopsida</taxon>
        <taxon>Dicranidae</taxon>
        <taxon>Pseudoditrichales</taxon>
        <taxon>Ditrichaceae</taxon>
        <taxon>Ceratodon</taxon>
    </lineage>
</organism>
<name>A0A8T0IIS2_CERPU</name>
<dbReference type="Proteomes" id="UP000822688">
    <property type="component" value="Chromosome 3"/>
</dbReference>
<accession>A0A8T0IIS2</accession>
<keyword evidence="3" id="KW-1185">Reference proteome</keyword>
<feature type="region of interest" description="Disordered" evidence="1">
    <location>
        <begin position="1"/>
        <end position="106"/>
    </location>
</feature>
<comment type="caution">
    <text evidence="2">The sequence shown here is derived from an EMBL/GenBank/DDBJ whole genome shotgun (WGS) entry which is preliminary data.</text>
</comment>
<sequence>MCKKHLNTTLSTKLQNSNQKQNNFKPPLPRTNTQTHKLRTSPTPNSKPTANNLTSNKQPTSQRIPPTASSQIEPRSSPKLQSLKGKLTPPSLPLTLQQTPTKQNKF</sequence>
<evidence type="ECO:0000313" key="3">
    <source>
        <dbReference type="Proteomes" id="UP000822688"/>
    </source>
</evidence>
<reference evidence="2" key="1">
    <citation type="submission" date="2020-06" db="EMBL/GenBank/DDBJ databases">
        <title>WGS assembly of Ceratodon purpureus strain R40.</title>
        <authorList>
            <person name="Carey S.B."/>
            <person name="Jenkins J."/>
            <person name="Shu S."/>
            <person name="Lovell J.T."/>
            <person name="Sreedasyam A."/>
            <person name="Maumus F."/>
            <person name="Tiley G.P."/>
            <person name="Fernandez-Pozo N."/>
            <person name="Barry K."/>
            <person name="Chen C."/>
            <person name="Wang M."/>
            <person name="Lipzen A."/>
            <person name="Daum C."/>
            <person name="Saski C.A."/>
            <person name="Payton A.C."/>
            <person name="Mcbreen J.C."/>
            <person name="Conrad R.E."/>
            <person name="Kollar L.M."/>
            <person name="Olsson S."/>
            <person name="Huttunen S."/>
            <person name="Landis J.B."/>
            <person name="Wickett N.J."/>
            <person name="Johnson M.G."/>
            <person name="Rensing S.A."/>
            <person name="Grimwood J."/>
            <person name="Schmutz J."/>
            <person name="Mcdaniel S.F."/>
        </authorList>
    </citation>
    <scope>NUCLEOTIDE SEQUENCE</scope>
    <source>
        <strain evidence="2">R40</strain>
    </source>
</reference>
<evidence type="ECO:0000313" key="2">
    <source>
        <dbReference type="EMBL" id="KAG0583704.1"/>
    </source>
</evidence>
<feature type="compositionally biased region" description="Polar residues" evidence="1">
    <location>
        <begin position="7"/>
        <end position="80"/>
    </location>
</feature>
<evidence type="ECO:0000256" key="1">
    <source>
        <dbReference type="SAM" id="MobiDB-lite"/>
    </source>
</evidence>
<proteinExistence type="predicted"/>
<dbReference type="AlphaFoldDB" id="A0A8T0IIS2"/>
<dbReference type="EMBL" id="CM026423">
    <property type="protein sequence ID" value="KAG0583704.1"/>
    <property type="molecule type" value="Genomic_DNA"/>
</dbReference>
<feature type="compositionally biased region" description="Low complexity" evidence="1">
    <location>
        <begin position="83"/>
        <end position="106"/>
    </location>
</feature>